<feature type="domain" description="Reverse transcriptase Ty1/copia-type" evidence="1">
    <location>
        <begin position="12"/>
        <end position="246"/>
    </location>
</feature>
<evidence type="ECO:0000313" key="2">
    <source>
        <dbReference type="EMBL" id="MBW0473797.1"/>
    </source>
</evidence>
<dbReference type="EMBL" id="AVOT02003539">
    <property type="protein sequence ID" value="MBW0473797.1"/>
    <property type="molecule type" value="Genomic_DNA"/>
</dbReference>
<reference evidence="2" key="1">
    <citation type="submission" date="2021-03" db="EMBL/GenBank/DDBJ databases">
        <title>Draft genome sequence of rust myrtle Austropuccinia psidii MF-1, a brazilian biotype.</title>
        <authorList>
            <person name="Quecine M.C."/>
            <person name="Pachon D.M.R."/>
            <person name="Bonatelli M.L."/>
            <person name="Correr F.H."/>
            <person name="Franceschini L.M."/>
            <person name="Leite T.F."/>
            <person name="Margarido G.R.A."/>
            <person name="Almeida C.A."/>
            <person name="Ferrarezi J.A."/>
            <person name="Labate C.A."/>
        </authorList>
    </citation>
    <scope>NUCLEOTIDE SEQUENCE</scope>
    <source>
        <strain evidence="2">MF-1</strain>
    </source>
</reference>
<accession>A0A9Q3BYG3</accession>
<dbReference type="Pfam" id="PF07727">
    <property type="entry name" value="RVT_2"/>
    <property type="match status" value="1"/>
</dbReference>
<dbReference type="InterPro" id="IPR013103">
    <property type="entry name" value="RVT_2"/>
</dbReference>
<dbReference type="OrthoDB" id="3344688at2759"/>
<sequence length="533" mass="60760">MDKEFESLTSKNTGTLVPPPSTEKVIGGMWRLIRKILKYKARWVCFGNHQEHVVNYYDTYAAVARLESFKILLSLMVNRKYSAYQFNVETAFFYGEMDAPNYISQVANYKAPGKETWVWKLNKSLYGTKQAPQQWKAHLVSTLCKLDLVSANTDECLSFNTNRTLFLHIHVDNGFIIGETAEIIKNFLTQLSKLYSIKTKKKPTQHLGYTLSWQQNGSVILHQQEFCSKILEEFNMSSSNSIKTPAPANIHNVVAQVSSPFSNLTMQKAIGMLNYLALHTRPNIMFTTNLLSQFTNQPTTAHWSLVKHLLRYLNGTQCLGLHFTKSKHPESELAGWADTDYTTSLVTKKLHSVYVIMFLGNPISWNTKKQPVVEQSTTEEEFILMNKCSKEMQWLSNVLTTLNIKLKVPVLKNDNTGAIKISKKVQINPNSKHIVVRFQYLQDLVKKNLLTVQHTLTNDMIGDVLTKALGTVKHHQAIRLLKLVQHDNITGGDVIIDLTRIFTTDIITDLHHCCGLINFPVYILVSNLLNSYF</sequence>
<comment type="caution">
    <text evidence="2">The sequence shown here is derived from an EMBL/GenBank/DDBJ whole genome shotgun (WGS) entry which is preliminary data.</text>
</comment>
<name>A0A9Q3BYG3_9BASI</name>
<dbReference type="PANTHER" id="PTHR11439">
    <property type="entry name" value="GAG-POL-RELATED RETROTRANSPOSON"/>
    <property type="match status" value="1"/>
</dbReference>
<dbReference type="AlphaFoldDB" id="A0A9Q3BYG3"/>
<gene>
    <name evidence="2" type="ORF">O181_013512</name>
</gene>
<keyword evidence="3" id="KW-1185">Reference proteome</keyword>
<evidence type="ECO:0000259" key="1">
    <source>
        <dbReference type="Pfam" id="PF07727"/>
    </source>
</evidence>
<dbReference type="CDD" id="cd09272">
    <property type="entry name" value="RNase_HI_RT_Ty1"/>
    <property type="match status" value="1"/>
</dbReference>
<dbReference type="PANTHER" id="PTHR11439:SF463">
    <property type="entry name" value="REVERSE TRANSCRIPTASE TY1_COPIA-TYPE DOMAIN-CONTAINING PROTEIN"/>
    <property type="match status" value="1"/>
</dbReference>
<protein>
    <recommendedName>
        <fullName evidence="1">Reverse transcriptase Ty1/copia-type domain-containing protein</fullName>
    </recommendedName>
</protein>
<evidence type="ECO:0000313" key="3">
    <source>
        <dbReference type="Proteomes" id="UP000765509"/>
    </source>
</evidence>
<proteinExistence type="predicted"/>
<organism evidence="2 3">
    <name type="scientific">Austropuccinia psidii MF-1</name>
    <dbReference type="NCBI Taxonomy" id="1389203"/>
    <lineage>
        <taxon>Eukaryota</taxon>
        <taxon>Fungi</taxon>
        <taxon>Dikarya</taxon>
        <taxon>Basidiomycota</taxon>
        <taxon>Pucciniomycotina</taxon>
        <taxon>Pucciniomycetes</taxon>
        <taxon>Pucciniales</taxon>
        <taxon>Sphaerophragmiaceae</taxon>
        <taxon>Austropuccinia</taxon>
    </lineage>
</organism>
<dbReference type="Proteomes" id="UP000765509">
    <property type="component" value="Unassembled WGS sequence"/>
</dbReference>